<name>A0A2H0B2Q0_9BACT</name>
<evidence type="ECO:0000313" key="2">
    <source>
        <dbReference type="EMBL" id="PIP51945.1"/>
    </source>
</evidence>
<comment type="caution">
    <text evidence="2">The sequence shown here is derived from an EMBL/GenBank/DDBJ whole genome shotgun (WGS) entry which is preliminary data.</text>
</comment>
<dbReference type="Proteomes" id="UP000231081">
    <property type="component" value="Unassembled WGS sequence"/>
</dbReference>
<evidence type="ECO:0000313" key="3">
    <source>
        <dbReference type="Proteomes" id="UP000231081"/>
    </source>
</evidence>
<dbReference type="Gene3D" id="2.60.40.1170">
    <property type="entry name" value="Mu homology domain, subdomain B"/>
    <property type="match status" value="1"/>
</dbReference>
<sequence length="408" mass="43580">HSDRELTHLLAHIVLPEGFVPSASSTWRVLEDGSGLEWPLESLPAETTTTVSVQGAFASGSAGNLSVQASVGTKALTNSFLAMSRAEGTISVLAGDLGLTFVVNGSNTDRTIQPGDPLRITIGYSNISPEDLGNVEVKLGFESVVNGASTTGTTLLNWSELEDSQGGVSSTRPRIQTIQYDRDVIPLLKKMAPQQEGTIEVAIPSLRVASGTQDAAIRLTVEGRVKTVGKDEVNRSIRTKPVLLRYRTDADVSVQANYFTEEGAPVGSGPLPPVVGETTAYRVTWKLEKHLHELSDIKVSAVLPQTAAWSGKTLVSAGNVSYDEASRTVTWALNRMPAAVSDLEVSFEVQITPAELDVGRFAQLLGETHVEANDADVSEQLLRSKPPLSTDLQNDEGARGKGVVRARE</sequence>
<accession>A0A2H0B2Q0</accession>
<reference evidence="2 3" key="1">
    <citation type="submission" date="2017-09" db="EMBL/GenBank/DDBJ databases">
        <title>Depth-based differentiation of microbial function through sediment-hosted aquifers and enrichment of novel symbionts in the deep terrestrial subsurface.</title>
        <authorList>
            <person name="Probst A.J."/>
            <person name="Ladd B."/>
            <person name="Jarett J.K."/>
            <person name="Geller-Mcgrath D.E."/>
            <person name="Sieber C.M."/>
            <person name="Emerson J.B."/>
            <person name="Anantharaman K."/>
            <person name="Thomas B.C."/>
            <person name="Malmstrom R."/>
            <person name="Stieglmeier M."/>
            <person name="Klingl A."/>
            <person name="Woyke T."/>
            <person name="Ryan C.M."/>
            <person name="Banfield J.F."/>
        </authorList>
    </citation>
    <scope>NUCLEOTIDE SEQUENCE [LARGE SCALE GENOMIC DNA]</scope>
    <source>
        <strain evidence="2">CG23_combo_of_CG06-09_8_20_14_all_47_9</strain>
    </source>
</reference>
<dbReference type="AlphaFoldDB" id="A0A2H0B2Q0"/>
<evidence type="ECO:0008006" key="4">
    <source>
        <dbReference type="Google" id="ProtNLM"/>
    </source>
</evidence>
<organism evidence="2 3">
    <name type="scientific">Candidatus Beckwithbacteria bacterium CG23_combo_of_CG06-09_8_20_14_all_47_9</name>
    <dbReference type="NCBI Taxonomy" id="1974498"/>
    <lineage>
        <taxon>Bacteria</taxon>
        <taxon>Candidatus Beckwithiibacteriota</taxon>
    </lineage>
</organism>
<dbReference type="EMBL" id="PCSQ01000107">
    <property type="protein sequence ID" value="PIP51945.1"/>
    <property type="molecule type" value="Genomic_DNA"/>
</dbReference>
<proteinExistence type="predicted"/>
<protein>
    <recommendedName>
        <fullName evidence="4">DUF11 domain-containing protein</fullName>
    </recommendedName>
</protein>
<gene>
    <name evidence="2" type="ORF">COX09_04320</name>
</gene>
<evidence type="ECO:0000256" key="1">
    <source>
        <dbReference type="SAM" id="MobiDB-lite"/>
    </source>
</evidence>
<feature type="region of interest" description="Disordered" evidence="1">
    <location>
        <begin position="376"/>
        <end position="408"/>
    </location>
</feature>
<feature type="non-terminal residue" evidence="2">
    <location>
        <position position="1"/>
    </location>
</feature>